<feature type="transmembrane region" description="Helical" evidence="3">
    <location>
        <begin position="219"/>
        <end position="244"/>
    </location>
</feature>
<proteinExistence type="predicted"/>
<accession>A0A1E7R170</accession>
<dbReference type="AlphaFoldDB" id="A0A1E7R170"/>
<dbReference type="STRING" id="1262585.BJI46_04770"/>
<reference evidence="4 5" key="1">
    <citation type="submission" date="2016-09" db="EMBL/GenBank/DDBJ databases">
        <authorList>
            <person name="Capua I."/>
            <person name="De Benedictis P."/>
            <person name="Joannis T."/>
            <person name="Lombin L.H."/>
            <person name="Cattoli G."/>
        </authorList>
    </citation>
    <scope>NUCLEOTIDE SEQUENCE [LARGE SCALE GENOMIC DNA]</scope>
    <source>
        <strain evidence="4 5">ANC 4671</strain>
    </source>
</reference>
<evidence type="ECO:0008006" key="6">
    <source>
        <dbReference type="Google" id="ProtNLM"/>
    </source>
</evidence>
<keyword evidence="3" id="KW-1133">Transmembrane helix</keyword>
<dbReference type="RefSeq" id="WP_070070629.1">
    <property type="nucleotide sequence ID" value="NZ_MKKK01000056.1"/>
</dbReference>
<dbReference type="InterPro" id="IPR052346">
    <property type="entry name" value="O-mannosyl-transferase_TMTC"/>
</dbReference>
<gene>
    <name evidence="4" type="ORF">BJI46_04770</name>
</gene>
<dbReference type="OrthoDB" id="8566379at2"/>
<keyword evidence="1" id="KW-0677">Repeat</keyword>
<keyword evidence="3" id="KW-0812">Transmembrane</keyword>
<evidence type="ECO:0000313" key="4">
    <source>
        <dbReference type="EMBL" id="OEY93058.1"/>
    </source>
</evidence>
<feature type="transmembrane region" description="Helical" evidence="3">
    <location>
        <begin position="376"/>
        <end position="394"/>
    </location>
</feature>
<protein>
    <recommendedName>
        <fullName evidence="6">Tetratricopeptide repeat protein</fullName>
    </recommendedName>
</protein>
<dbReference type="Proteomes" id="UP000185895">
    <property type="component" value="Unassembled WGS sequence"/>
</dbReference>
<feature type="transmembrane region" description="Helical" evidence="3">
    <location>
        <begin position="303"/>
        <end position="332"/>
    </location>
</feature>
<dbReference type="PANTHER" id="PTHR44227">
    <property type="match status" value="1"/>
</dbReference>
<evidence type="ECO:0000256" key="1">
    <source>
        <dbReference type="ARBA" id="ARBA00022737"/>
    </source>
</evidence>
<feature type="transmembrane region" description="Helical" evidence="3">
    <location>
        <begin position="352"/>
        <end position="369"/>
    </location>
</feature>
<organism evidence="4 5">
    <name type="scientific">Acinetobacter qingfengensis</name>
    <dbReference type="NCBI Taxonomy" id="1262585"/>
    <lineage>
        <taxon>Bacteria</taxon>
        <taxon>Pseudomonadati</taxon>
        <taxon>Pseudomonadota</taxon>
        <taxon>Gammaproteobacteria</taxon>
        <taxon>Moraxellales</taxon>
        <taxon>Moraxellaceae</taxon>
        <taxon>Acinetobacter</taxon>
    </lineage>
</organism>
<keyword evidence="2" id="KW-0802">TPR repeat</keyword>
<feature type="transmembrane region" description="Helical" evidence="3">
    <location>
        <begin position="112"/>
        <end position="133"/>
    </location>
</feature>
<name>A0A1E7R170_9GAMM</name>
<feature type="transmembrane region" description="Helical" evidence="3">
    <location>
        <begin position="163"/>
        <end position="182"/>
    </location>
</feature>
<sequence length="631" mass="72871">MTFFIYYQGLKGNYVFDDPANILDNKALAINTLNFENLRAAFYSGDAGPLGRPISMLSFALNHYFTGFDPFYFKITNLVIHLINGILIYIFSLQIFNWLAISRTNIKKNTTLMALAIASIWLVHPINLTSILYVVQRMTSLSTLFGFLAIVFYCSWRIKNSTISFSVISWLGIVLSLTASIFSKESGLLFIGLIYWIELLIFQGKNLQQQDIKLGKFKLIQYLWVGVILGFILLIYIAVPYISTSISGNRDFNTIERLLTESRVIFYYLKLIFFPLLSDLSLYHDDFIISSSFTHPITTLWSILGLIIISLISLIIAKRFPLILFAWGWYVISQLMESTFISLELVHEHRNYFGTIGFILAAVFYTTQISSQKIKLTIYFFGLVYFCNLSFTTWQRANLWSNLVDQGLYEATMHPQSDRANYQMARVFMQLMQNEPDKKTYYAEQAWKYLELAKRSYKPGNGAWFAELHLASYLNQPISNRVVDELVYNLQHHPFYNSNLSFLSAFANCQIEGDCHVEHNQAVRIISASLENSKTSPDIQAELYKLLAQYFVSVAHDFQKGEEFMQDAIKLKQDTNGYLIFAQIYRLQHKFTEAQQQLNLAIKSDTKGIWHQEILIEQRNIRNAESTQKGT</sequence>
<feature type="transmembrane region" description="Helical" evidence="3">
    <location>
        <begin position="78"/>
        <end position="100"/>
    </location>
</feature>
<keyword evidence="3" id="KW-0472">Membrane</keyword>
<evidence type="ECO:0000256" key="2">
    <source>
        <dbReference type="ARBA" id="ARBA00022803"/>
    </source>
</evidence>
<evidence type="ECO:0000313" key="5">
    <source>
        <dbReference type="Proteomes" id="UP000185895"/>
    </source>
</evidence>
<dbReference type="PANTHER" id="PTHR44227:SF3">
    <property type="entry name" value="PROTEIN O-MANNOSYL-TRANSFERASE TMTC4"/>
    <property type="match status" value="1"/>
</dbReference>
<feature type="transmembrane region" description="Helical" evidence="3">
    <location>
        <begin position="139"/>
        <end position="156"/>
    </location>
</feature>
<comment type="caution">
    <text evidence="4">The sequence shown here is derived from an EMBL/GenBank/DDBJ whole genome shotgun (WGS) entry which is preliminary data.</text>
</comment>
<keyword evidence="5" id="KW-1185">Reference proteome</keyword>
<evidence type="ECO:0000256" key="3">
    <source>
        <dbReference type="SAM" id="Phobius"/>
    </source>
</evidence>
<feature type="transmembrane region" description="Helical" evidence="3">
    <location>
        <begin position="264"/>
        <end position="283"/>
    </location>
</feature>
<dbReference type="EMBL" id="MKKK01000056">
    <property type="protein sequence ID" value="OEY93058.1"/>
    <property type="molecule type" value="Genomic_DNA"/>
</dbReference>